<keyword evidence="2" id="KW-1185">Reference proteome</keyword>
<name>A0ABP9NZT6_9PSEU</name>
<protein>
    <submittedName>
        <fullName evidence="1">Uncharacterized protein</fullName>
    </submittedName>
</protein>
<dbReference type="RefSeq" id="WP_345611267.1">
    <property type="nucleotide sequence ID" value="NZ_BAABJO010000038.1"/>
</dbReference>
<accession>A0ABP9NZT6</accession>
<dbReference type="Proteomes" id="UP001500804">
    <property type="component" value="Unassembled WGS sequence"/>
</dbReference>
<proteinExistence type="predicted"/>
<sequence>MNPEMITGVPERRCAELAGRSDADIGGELLGRLAVHSAVDHDTLARWADSALTFGRELAATANGNPDLDVTERTGGVEPGRRILLAEYRSRPAGVVVYTDAVERAESLIDEVGWREWYPAGSVRAAAVAHETAHQLLHGPAATRLRRRVGKVALRLGSWTVHAHVVGAPELAAHGFAAAAAGLARTPVLLTAALGELAAALRHPAERDV</sequence>
<organism evidence="1 2">
    <name type="scientific">Pseudonocardia adelaidensis</name>
    <dbReference type="NCBI Taxonomy" id="648754"/>
    <lineage>
        <taxon>Bacteria</taxon>
        <taxon>Bacillati</taxon>
        <taxon>Actinomycetota</taxon>
        <taxon>Actinomycetes</taxon>
        <taxon>Pseudonocardiales</taxon>
        <taxon>Pseudonocardiaceae</taxon>
        <taxon>Pseudonocardia</taxon>
    </lineage>
</organism>
<evidence type="ECO:0000313" key="2">
    <source>
        <dbReference type="Proteomes" id="UP001500804"/>
    </source>
</evidence>
<reference evidence="2" key="1">
    <citation type="journal article" date="2019" name="Int. J. Syst. Evol. Microbiol.">
        <title>The Global Catalogue of Microorganisms (GCM) 10K type strain sequencing project: providing services to taxonomists for standard genome sequencing and annotation.</title>
        <authorList>
            <consortium name="The Broad Institute Genomics Platform"/>
            <consortium name="The Broad Institute Genome Sequencing Center for Infectious Disease"/>
            <person name="Wu L."/>
            <person name="Ma J."/>
        </authorList>
    </citation>
    <scope>NUCLEOTIDE SEQUENCE [LARGE SCALE GENOMIC DNA]</scope>
    <source>
        <strain evidence="2">JCM 18302</strain>
    </source>
</reference>
<dbReference type="EMBL" id="BAABJO010000038">
    <property type="protein sequence ID" value="GAA5137652.1"/>
    <property type="molecule type" value="Genomic_DNA"/>
</dbReference>
<evidence type="ECO:0000313" key="1">
    <source>
        <dbReference type="EMBL" id="GAA5137652.1"/>
    </source>
</evidence>
<comment type="caution">
    <text evidence="1">The sequence shown here is derived from an EMBL/GenBank/DDBJ whole genome shotgun (WGS) entry which is preliminary data.</text>
</comment>
<gene>
    <name evidence="1" type="ORF">GCM10023320_70740</name>
</gene>